<dbReference type="PANTHER" id="PTHR30121:SF6">
    <property type="entry name" value="SLR6007 PROTEIN"/>
    <property type="match status" value="1"/>
</dbReference>
<sequence>MSASFPGGTGPARIGMVLGTEDATPVSFWFAVLSGASVQMDDLVAVRTTKPDGSPVHFYGIVDHVRTRHEGVSFDSDVQDVVAGLLPASVSYAARVLVTRVDPEDFIPPQPGDEVRHAQGESLRLALSADKMDYAFAGGLLADGQVLPINYQFVNGESGGHINISGISGVATKTSYALFLLHSIFRGGVLNQRGEGHNTRALIFNVKGEDLLFLDQPNRRVAEKEGGVQGRKGWAQGRYSRLDLPVEPFRDVQFLAPPRGGTGDAIVPDVEQRSEGVLPFVFTLREFCAGRMLPYVFSDAGSSLNLGFVIGNIEEKLARLAAGDSVPYLTVDDWQPEPDVLIDEDVRFDEMGKTRLQTFSQLISYLEYKLLEQNDGEGDPKWVLKQNQGTLRAFVRRLRGVQKHLSPLVRGDLNAAQAERYRPDILRRGVQTSVVDLHKLGAHAQGFVVGVLLRNLFEHKERYGRQDTVFVVLDELNKYAPREGASPIKDVLLDIAERGRSLGIILIGAQQTASEVERRIVSNSAIRVVGRLDLAEAERPEYRFLPQSFRGRAGILQPGTMLVSQPDVPNPVLINYPFPAWATRRDEVDDVGGRAVEEIGEDWLR</sequence>
<dbReference type="Proteomes" id="UP000647587">
    <property type="component" value="Unassembled WGS sequence"/>
</dbReference>
<protein>
    <submittedName>
        <fullName evidence="1">ATPase</fullName>
    </submittedName>
</protein>
<dbReference type="InterPro" id="IPR051162">
    <property type="entry name" value="T4SS_component"/>
</dbReference>
<reference evidence="2" key="1">
    <citation type="journal article" date="2019" name="Int. J. Syst. Evol. Microbiol.">
        <title>The Global Catalogue of Microorganisms (GCM) 10K type strain sequencing project: providing services to taxonomists for standard genome sequencing and annotation.</title>
        <authorList>
            <consortium name="The Broad Institute Genomics Platform"/>
            <consortium name="The Broad Institute Genome Sequencing Center for Infectious Disease"/>
            <person name="Wu L."/>
            <person name="Ma J."/>
        </authorList>
    </citation>
    <scope>NUCLEOTIDE SEQUENCE [LARGE SCALE GENOMIC DNA]</scope>
    <source>
        <strain evidence="2">JCM 30331</strain>
    </source>
</reference>
<organism evidence="1 2">
    <name type="scientific">Deinococcus malanensis</name>
    <dbReference type="NCBI Taxonomy" id="1706855"/>
    <lineage>
        <taxon>Bacteria</taxon>
        <taxon>Thermotogati</taxon>
        <taxon>Deinococcota</taxon>
        <taxon>Deinococci</taxon>
        <taxon>Deinococcales</taxon>
        <taxon>Deinococcaceae</taxon>
        <taxon>Deinococcus</taxon>
    </lineage>
</organism>
<dbReference type="Gene3D" id="3.40.50.300">
    <property type="entry name" value="P-loop containing nucleotide triphosphate hydrolases"/>
    <property type="match status" value="1"/>
</dbReference>
<dbReference type="InterPro" id="IPR027417">
    <property type="entry name" value="P-loop_NTPase"/>
</dbReference>
<comment type="caution">
    <text evidence="1">The sequence shown here is derived from an EMBL/GenBank/DDBJ whole genome shotgun (WGS) entry which is preliminary data.</text>
</comment>
<accession>A0ABQ2ERR8</accession>
<dbReference type="SUPFAM" id="SSF52540">
    <property type="entry name" value="P-loop containing nucleoside triphosphate hydrolases"/>
    <property type="match status" value="1"/>
</dbReference>
<dbReference type="PANTHER" id="PTHR30121">
    <property type="entry name" value="UNCHARACTERIZED PROTEIN YJGR-RELATED"/>
    <property type="match status" value="1"/>
</dbReference>
<evidence type="ECO:0000313" key="1">
    <source>
        <dbReference type="EMBL" id="GGK23260.1"/>
    </source>
</evidence>
<evidence type="ECO:0000313" key="2">
    <source>
        <dbReference type="Proteomes" id="UP000647587"/>
    </source>
</evidence>
<proteinExistence type="predicted"/>
<name>A0ABQ2ERR8_9DEIO</name>
<keyword evidence="2" id="KW-1185">Reference proteome</keyword>
<dbReference type="EMBL" id="BMPP01000005">
    <property type="protein sequence ID" value="GGK23260.1"/>
    <property type="molecule type" value="Genomic_DNA"/>
</dbReference>
<gene>
    <name evidence="1" type="ORF">GCM10008955_16030</name>
</gene>